<proteinExistence type="predicted"/>
<gene>
    <name evidence="2" type="ORF">I4J89_45255</name>
</gene>
<keyword evidence="1" id="KW-0812">Transmembrane</keyword>
<dbReference type="EMBL" id="JADQTO010000042">
    <property type="protein sequence ID" value="MBG0568652.1"/>
    <property type="molecule type" value="Genomic_DNA"/>
</dbReference>
<organism evidence="2 3">
    <name type="scientific">Actinoplanes aureus</name>
    <dbReference type="NCBI Taxonomy" id="2792083"/>
    <lineage>
        <taxon>Bacteria</taxon>
        <taxon>Bacillati</taxon>
        <taxon>Actinomycetota</taxon>
        <taxon>Actinomycetes</taxon>
        <taxon>Micromonosporales</taxon>
        <taxon>Micromonosporaceae</taxon>
        <taxon>Actinoplanes</taxon>
    </lineage>
</organism>
<feature type="transmembrane region" description="Helical" evidence="1">
    <location>
        <begin position="45"/>
        <end position="63"/>
    </location>
</feature>
<comment type="caution">
    <text evidence="2">The sequence shown here is derived from an EMBL/GenBank/DDBJ whole genome shotgun (WGS) entry which is preliminary data.</text>
</comment>
<sequence length="199" mass="20943">MTGLILYARSRRILAALVVIAAVTGAGLALRSQVHQTYTASDSSIPWIMFLPLVTAVAITFTARSPLHDLDLTAARPLARWRLTTVIGLSLLATASLTVLAAPLSGAHGTTAAVRNLYGFLGLALLGGRLLQGRAAWVPPMTWCLLTATLGDPTSHRLAWDWPVRPDDDFTALCIAALLAVAGVVAAAGGTREVRAEPE</sequence>
<evidence type="ECO:0000313" key="3">
    <source>
        <dbReference type="Proteomes" id="UP000598146"/>
    </source>
</evidence>
<dbReference type="RefSeq" id="WP_196420423.1">
    <property type="nucleotide sequence ID" value="NZ_JADQTO010000042.1"/>
</dbReference>
<dbReference type="Proteomes" id="UP000598146">
    <property type="component" value="Unassembled WGS sequence"/>
</dbReference>
<keyword evidence="3" id="KW-1185">Reference proteome</keyword>
<accession>A0A931CIJ8</accession>
<dbReference type="AlphaFoldDB" id="A0A931CIJ8"/>
<evidence type="ECO:0000313" key="2">
    <source>
        <dbReference type="EMBL" id="MBG0568652.1"/>
    </source>
</evidence>
<evidence type="ECO:0000256" key="1">
    <source>
        <dbReference type="SAM" id="Phobius"/>
    </source>
</evidence>
<feature type="transmembrane region" description="Helical" evidence="1">
    <location>
        <begin position="83"/>
        <end position="104"/>
    </location>
</feature>
<reference evidence="2" key="1">
    <citation type="submission" date="2020-11" db="EMBL/GenBank/DDBJ databases">
        <title>Isolation and identification of active actinomycetes.</title>
        <authorList>
            <person name="Sun X."/>
        </authorList>
    </citation>
    <scope>NUCLEOTIDE SEQUENCE</scope>
    <source>
        <strain evidence="2">NEAU-A11</strain>
    </source>
</reference>
<feature type="transmembrane region" description="Helical" evidence="1">
    <location>
        <begin position="170"/>
        <end position="189"/>
    </location>
</feature>
<keyword evidence="1" id="KW-0472">Membrane</keyword>
<protein>
    <submittedName>
        <fullName evidence="2">Uncharacterized protein</fullName>
    </submittedName>
</protein>
<keyword evidence="1" id="KW-1133">Transmembrane helix</keyword>
<name>A0A931CIJ8_9ACTN</name>